<protein>
    <recommendedName>
        <fullName evidence="2">Doublecortin domain-containing protein</fullName>
    </recommendedName>
</protein>
<dbReference type="EMBL" id="BFAA01003210">
    <property type="protein sequence ID" value="GCB69556.1"/>
    <property type="molecule type" value="Genomic_DNA"/>
</dbReference>
<dbReference type="GO" id="GO:0005815">
    <property type="term" value="C:microtubule organizing center"/>
    <property type="evidence" value="ECO:0007669"/>
    <property type="project" value="TreeGrafter"/>
</dbReference>
<proteinExistence type="predicted"/>
<dbReference type="Proteomes" id="UP000288216">
    <property type="component" value="Unassembled WGS sequence"/>
</dbReference>
<evidence type="ECO:0000259" key="2">
    <source>
        <dbReference type="PROSITE" id="PS50309"/>
    </source>
</evidence>
<dbReference type="InterPro" id="IPR003533">
    <property type="entry name" value="Doublecortin_dom"/>
</dbReference>
<dbReference type="FunFam" id="3.10.20.230:FF:000004">
    <property type="entry name" value="Doublecortin domain containing 2"/>
    <property type="match status" value="1"/>
</dbReference>
<dbReference type="InterPro" id="IPR036572">
    <property type="entry name" value="Doublecortin_dom_sf"/>
</dbReference>
<dbReference type="OrthoDB" id="1738954at2759"/>
<feature type="domain" description="Doublecortin" evidence="2">
    <location>
        <begin position="13"/>
        <end position="95"/>
    </location>
</feature>
<dbReference type="SMART" id="SM00537">
    <property type="entry name" value="DCX"/>
    <property type="match status" value="2"/>
</dbReference>
<dbReference type="PANTHER" id="PTHR23004:SF10">
    <property type="entry name" value="DOUBLECORTIN DOMAIN-CONTAINING PROTEIN 2B"/>
    <property type="match status" value="1"/>
</dbReference>
<feature type="domain" description="Doublecortin" evidence="2">
    <location>
        <begin position="135"/>
        <end position="217"/>
    </location>
</feature>
<evidence type="ECO:0000313" key="3">
    <source>
        <dbReference type="EMBL" id="GCB69556.1"/>
    </source>
</evidence>
<dbReference type="PROSITE" id="PS50309">
    <property type="entry name" value="DC"/>
    <property type="match status" value="2"/>
</dbReference>
<dbReference type="CDD" id="cd17153">
    <property type="entry name" value="DCX2_DCDC2B"/>
    <property type="match status" value="1"/>
</dbReference>
<gene>
    <name evidence="3" type="ORF">scyTo_0008407</name>
</gene>
<keyword evidence="1" id="KW-0677">Repeat</keyword>
<evidence type="ECO:0000313" key="4">
    <source>
        <dbReference type="Proteomes" id="UP000288216"/>
    </source>
</evidence>
<comment type="caution">
    <text evidence="3">The sequence shown here is derived from an EMBL/GenBank/DDBJ whole genome shotgun (WGS) entry which is preliminary data.</text>
</comment>
<dbReference type="Pfam" id="PF03607">
    <property type="entry name" value="DCX"/>
    <property type="match status" value="2"/>
</dbReference>
<dbReference type="PANTHER" id="PTHR23004">
    <property type="entry name" value="DOUBLECORTIN DOMAIN CONTAINING 2"/>
    <property type="match status" value="1"/>
</dbReference>
<dbReference type="FunFam" id="3.10.20.230:FF:000011">
    <property type="entry name" value="Doublecortin domain containing 2B"/>
    <property type="match status" value="1"/>
</dbReference>
<dbReference type="AlphaFoldDB" id="A0A401P8V4"/>
<dbReference type="GO" id="GO:0035556">
    <property type="term" value="P:intracellular signal transduction"/>
    <property type="evidence" value="ECO:0007669"/>
    <property type="project" value="InterPro"/>
</dbReference>
<dbReference type="SUPFAM" id="SSF89837">
    <property type="entry name" value="Doublecortin (DC)"/>
    <property type="match status" value="2"/>
</dbReference>
<reference evidence="3 4" key="1">
    <citation type="journal article" date="2018" name="Nat. Ecol. Evol.">
        <title>Shark genomes provide insights into elasmobranch evolution and the origin of vertebrates.</title>
        <authorList>
            <person name="Hara Y"/>
            <person name="Yamaguchi K"/>
            <person name="Onimaru K"/>
            <person name="Kadota M"/>
            <person name="Koyanagi M"/>
            <person name="Keeley SD"/>
            <person name="Tatsumi K"/>
            <person name="Tanaka K"/>
            <person name="Motone F"/>
            <person name="Kageyama Y"/>
            <person name="Nozu R"/>
            <person name="Adachi N"/>
            <person name="Nishimura O"/>
            <person name="Nakagawa R"/>
            <person name="Tanegashima C"/>
            <person name="Kiyatake I"/>
            <person name="Matsumoto R"/>
            <person name="Murakumo K"/>
            <person name="Nishida K"/>
            <person name="Terakita A"/>
            <person name="Kuratani S"/>
            <person name="Sato K"/>
            <person name="Hyodo S Kuraku.S."/>
        </authorList>
    </citation>
    <scope>NUCLEOTIDE SEQUENCE [LARGE SCALE GENOMIC DNA]</scope>
</reference>
<evidence type="ECO:0000256" key="1">
    <source>
        <dbReference type="ARBA" id="ARBA00022737"/>
    </source>
</evidence>
<keyword evidence="4" id="KW-1185">Reference proteome</keyword>
<accession>A0A401P8V4</accession>
<dbReference type="STRING" id="75743.A0A401P8V4"/>
<dbReference type="GO" id="GO:0005874">
    <property type="term" value="C:microtubule"/>
    <property type="evidence" value="ECO:0007669"/>
    <property type="project" value="TreeGrafter"/>
</dbReference>
<sequence length="359" mass="40607">MASTGITLSPQAKNVVVFKNGDPFFTGRKLVVNQRQILTFESFLNEVTNNINAPVAVRNIYTPSGAHRVVQLNDLQNGSNYVAAGFERFKKIDYLQNGIQKPNGNRRKIGLMVRAVYSNRINVSARWRKYIPIPCIIHIFRNGDLLNPPFRLIIPKHVMTNWDTILAMITEKANIRTGAVRRLCAMDGQLINCGTQLESGQYYVAVGSEKFKNLPYLELLVCKMPSQNTCRRQQMIRHKNHSKEYMLSQDGVSDSALLSSPAKSDKRRVQSTGDAAEISVSPHMVRGKQRKNNQEAHSIFFAKPVKVKLNRNLAKNSQRGDDTKANHFDVLQRVAEIVEDEVIPEEEAFRVEEGFIAKP</sequence>
<dbReference type="OMA" id="SVYKMKG"/>
<organism evidence="3 4">
    <name type="scientific">Scyliorhinus torazame</name>
    <name type="common">Cloudy catshark</name>
    <name type="synonym">Catulus torazame</name>
    <dbReference type="NCBI Taxonomy" id="75743"/>
    <lineage>
        <taxon>Eukaryota</taxon>
        <taxon>Metazoa</taxon>
        <taxon>Chordata</taxon>
        <taxon>Craniata</taxon>
        <taxon>Vertebrata</taxon>
        <taxon>Chondrichthyes</taxon>
        <taxon>Elasmobranchii</taxon>
        <taxon>Galeomorphii</taxon>
        <taxon>Galeoidea</taxon>
        <taxon>Carcharhiniformes</taxon>
        <taxon>Scyliorhinidae</taxon>
        <taxon>Scyliorhinus</taxon>
    </lineage>
</organism>
<dbReference type="Gene3D" id="3.10.20.230">
    <property type="entry name" value="Doublecortin domain"/>
    <property type="match status" value="2"/>
</dbReference>
<name>A0A401P8V4_SCYTO</name>